<dbReference type="SUPFAM" id="SSF48452">
    <property type="entry name" value="TPR-like"/>
    <property type="match status" value="1"/>
</dbReference>
<evidence type="ECO:0000313" key="8">
    <source>
        <dbReference type="EMBL" id="SDE41766.1"/>
    </source>
</evidence>
<dbReference type="AlphaFoldDB" id="A0A1G7CSY2"/>
<feature type="domain" description="SusD-like N-terminal" evidence="7">
    <location>
        <begin position="41"/>
        <end position="227"/>
    </location>
</feature>
<dbReference type="InterPro" id="IPR033985">
    <property type="entry name" value="SusD-like_N"/>
</dbReference>
<comment type="subcellular location">
    <subcellularLocation>
        <location evidence="1">Cell outer membrane</location>
    </subcellularLocation>
</comment>
<keyword evidence="4" id="KW-0472">Membrane</keyword>
<dbReference type="Pfam" id="PF07980">
    <property type="entry name" value="SusD_RagB"/>
    <property type="match status" value="1"/>
</dbReference>
<evidence type="ECO:0000256" key="4">
    <source>
        <dbReference type="ARBA" id="ARBA00023136"/>
    </source>
</evidence>
<evidence type="ECO:0000256" key="5">
    <source>
        <dbReference type="ARBA" id="ARBA00023237"/>
    </source>
</evidence>
<dbReference type="OrthoDB" id="5694214at2"/>
<dbReference type="InterPro" id="IPR012944">
    <property type="entry name" value="SusD_RagB_dom"/>
</dbReference>
<feature type="domain" description="RagB/SusD" evidence="6">
    <location>
        <begin position="297"/>
        <end position="591"/>
    </location>
</feature>
<comment type="similarity">
    <text evidence="2">Belongs to the SusD family.</text>
</comment>
<evidence type="ECO:0000313" key="9">
    <source>
        <dbReference type="Proteomes" id="UP000199072"/>
    </source>
</evidence>
<dbReference type="Pfam" id="PF14322">
    <property type="entry name" value="SusD-like_3"/>
    <property type="match status" value="1"/>
</dbReference>
<dbReference type="Proteomes" id="UP000199072">
    <property type="component" value="Unassembled WGS sequence"/>
</dbReference>
<evidence type="ECO:0000256" key="2">
    <source>
        <dbReference type="ARBA" id="ARBA00006275"/>
    </source>
</evidence>
<dbReference type="InterPro" id="IPR011990">
    <property type="entry name" value="TPR-like_helical_dom_sf"/>
</dbReference>
<dbReference type="RefSeq" id="WP_091149984.1">
    <property type="nucleotide sequence ID" value="NZ_FNAI01000006.1"/>
</dbReference>
<dbReference type="PROSITE" id="PS51257">
    <property type="entry name" value="PROKAR_LIPOPROTEIN"/>
    <property type="match status" value="1"/>
</dbReference>
<evidence type="ECO:0000256" key="3">
    <source>
        <dbReference type="ARBA" id="ARBA00022729"/>
    </source>
</evidence>
<sequence>MKKLYTLIIVLALSASSCQKNVLDKVPLDIISDATVWNDPILIDAYLTQVYSQLSILTNETKGNDWNTGESWYTPFEINQVSDEAKANRVADAYNYKFGNLRIDGGLLEWWELSYKSIRELNIFLERMPASPIDEDLKKKRIAEARFLRAFNYFAMVKRYGGVPLITVAQKLDDDNATLYPKRNKEEEIYDFVLSEMDAVANDLPEKVADNDYGRPSKYAALALKCRAALYAGSIAQFSTVQLDGVVGIAAAKATEYYQAAYDAATLIMNGSGHALYKADADKVTNFRNIFLVKRNPEVIWAKAHNLSDKDAGGNGWAYDFFQTPVPNAWGGGNADGVYLEMAEEFEHTDGSSGKLDRNAIQQGLWTTTDLWKDKDPRFFATLYTMNTPWKGGLIDWHMGILKPDGTIQTDGSYNGRLAMGTQDGTTGFGVMKYLDEAKDNTQNIRGTSQTDYIIFRYGEVLLNYAEAAFELGKTNDALNAVNQIRERGGIKLLTSIDRAKIHHERKVELAFEGQRYWDVRRWRTAVADLSVNGSGLRYVLEPTSNKYKLMVIEKIDGTVRVPAFFQRNYYLPITLGRTSNNPNLVENPGYQ</sequence>
<dbReference type="Gene3D" id="1.25.40.390">
    <property type="match status" value="1"/>
</dbReference>
<protein>
    <submittedName>
        <fullName evidence="8">Starch-binding associating with outer membrane</fullName>
    </submittedName>
</protein>
<proteinExistence type="inferred from homology"/>
<keyword evidence="9" id="KW-1185">Reference proteome</keyword>
<name>A0A1G7CSY2_9SPHI</name>
<organism evidence="8 9">
    <name type="scientific">Mucilaginibacter pineti</name>
    <dbReference type="NCBI Taxonomy" id="1391627"/>
    <lineage>
        <taxon>Bacteria</taxon>
        <taxon>Pseudomonadati</taxon>
        <taxon>Bacteroidota</taxon>
        <taxon>Sphingobacteriia</taxon>
        <taxon>Sphingobacteriales</taxon>
        <taxon>Sphingobacteriaceae</taxon>
        <taxon>Mucilaginibacter</taxon>
    </lineage>
</organism>
<dbReference type="GO" id="GO:0009279">
    <property type="term" value="C:cell outer membrane"/>
    <property type="evidence" value="ECO:0007669"/>
    <property type="project" value="UniProtKB-SubCell"/>
</dbReference>
<dbReference type="STRING" id="1391627.SAMN05216464_10662"/>
<evidence type="ECO:0000259" key="6">
    <source>
        <dbReference type="Pfam" id="PF07980"/>
    </source>
</evidence>
<keyword evidence="5" id="KW-0998">Cell outer membrane</keyword>
<reference evidence="8 9" key="1">
    <citation type="submission" date="2016-10" db="EMBL/GenBank/DDBJ databases">
        <authorList>
            <person name="de Groot N.N."/>
        </authorList>
    </citation>
    <scope>NUCLEOTIDE SEQUENCE [LARGE SCALE GENOMIC DNA]</scope>
    <source>
        <strain evidence="8 9">47C3B</strain>
    </source>
</reference>
<dbReference type="EMBL" id="FNAI01000006">
    <property type="protein sequence ID" value="SDE41766.1"/>
    <property type="molecule type" value="Genomic_DNA"/>
</dbReference>
<accession>A0A1G7CSY2</accession>
<gene>
    <name evidence="8" type="ORF">SAMN05216464_10662</name>
</gene>
<evidence type="ECO:0000259" key="7">
    <source>
        <dbReference type="Pfam" id="PF14322"/>
    </source>
</evidence>
<keyword evidence="3" id="KW-0732">Signal</keyword>
<evidence type="ECO:0000256" key="1">
    <source>
        <dbReference type="ARBA" id="ARBA00004442"/>
    </source>
</evidence>